<name>A0A6G0STV7_APHGL</name>
<organism evidence="3 4">
    <name type="scientific">Aphis glycines</name>
    <name type="common">Soybean aphid</name>
    <dbReference type="NCBI Taxonomy" id="307491"/>
    <lineage>
        <taxon>Eukaryota</taxon>
        <taxon>Metazoa</taxon>
        <taxon>Ecdysozoa</taxon>
        <taxon>Arthropoda</taxon>
        <taxon>Hexapoda</taxon>
        <taxon>Insecta</taxon>
        <taxon>Pterygota</taxon>
        <taxon>Neoptera</taxon>
        <taxon>Paraneoptera</taxon>
        <taxon>Hemiptera</taxon>
        <taxon>Sternorrhyncha</taxon>
        <taxon>Aphidomorpha</taxon>
        <taxon>Aphidoidea</taxon>
        <taxon>Aphididae</taxon>
        <taxon>Aphidini</taxon>
        <taxon>Aphis</taxon>
        <taxon>Aphis</taxon>
    </lineage>
</organism>
<comment type="caution">
    <text evidence="3">The sequence shown here is derived from an EMBL/GenBank/DDBJ whole genome shotgun (WGS) entry which is preliminary data.</text>
</comment>
<gene>
    <name evidence="3" type="ORF">AGLY_017905</name>
</gene>
<accession>A0A6G0STV7</accession>
<reference evidence="3 4" key="1">
    <citation type="submission" date="2019-08" db="EMBL/GenBank/DDBJ databases">
        <title>The genome of the soybean aphid Biotype 1, its phylome, world population structure and adaptation to the North American continent.</title>
        <authorList>
            <person name="Giordano R."/>
            <person name="Donthu R.K."/>
            <person name="Hernandez A.G."/>
            <person name="Wright C.L."/>
            <person name="Zimin A.V."/>
        </authorList>
    </citation>
    <scope>NUCLEOTIDE SEQUENCE [LARGE SCALE GENOMIC DNA]</scope>
    <source>
        <tissue evidence="3">Whole aphids</tissue>
    </source>
</reference>
<feature type="region of interest" description="Disordered" evidence="1">
    <location>
        <begin position="358"/>
        <end position="377"/>
    </location>
</feature>
<keyword evidence="2" id="KW-0472">Membrane</keyword>
<keyword evidence="2" id="KW-0812">Transmembrane</keyword>
<evidence type="ECO:0000256" key="2">
    <source>
        <dbReference type="SAM" id="Phobius"/>
    </source>
</evidence>
<keyword evidence="2" id="KW-1133">Transmembrane helix</keyword>
<feature type="transmembrane region" description="Helical" evidence="2">
    <location>
        <begin position="241"/>
        <end position="263"/>
    </location>
</feature>
<protein>
    <submittedName>
        <fullName evidence="3">Uncharacterized protein</fullName>
    </submittedName>
</protein>
<feature type="compositionally biased region" description="Polar residues" evidence="1">
    <location>
        <begin position="358"/>
        <end position="373"/>
    </location>
</feature>
<dbReference type="Proteomes" id="UP000475862">
    <property type="component" value="Unassembled WGS sequence"/>
</dbReference>
<dbReference type="OrthoDB" id="6589648at2759"/>
<dbReference type="EMBL" id="VYZN01002455">
    <property type="protein sequence ID" value="KAE9521702.1"/>
    <property type="molecule type" value="Genomic_DNA"/>
</dbReference>
<sequence>VIFIFASSLLVERASRREHLSTSREVDVADAARTIDERLGMLEDAVRSLSAEFALFTLNHVLKNQALTGQAPTNRALPIHTSELTRTVPKSWCYYHVRFGKDARKCSSDLCVIHKNVLKLTIIIKELKLWCFQAIKTQTTFFTNHWNYYPRLTNHLRSESFFVYNDTYHCSNISIGLNLYKMDFGKSFPKVGIWSSASYLYIRRFLEIVSVIIHNNKHVIMYLIIPIMASWKMKYFSTNVWLLYVAHLIAGLVIFILASFLLVQRAGRRERYQILLEASQGYELADIEALKRRFDTIFPPLGVLDSPKSMEVAVADAPRTIEERLDALEDAVRSLSAEFATFTFNHVLTKQAPTVQVSTNRAPTVQTPTNRGPTIQAPINRAPTIHTTAQTRTVTKSWCYYHIRFGKDARKCSSDLCTFSPKISLKNITSKN</sequence>
<evidence type="ECO:0000313" key="3">
    <source>
        <dbReference type="EMBL" id="KAE9521702.1"/>
    </source>
</evidence>
<feature type="non-terminal residue" evidence="3">
    <location>
        <position position="1"/>
    </location>
</feature>
<proteinExistence type="predicted"/>
<keyword evidence="4" id="KW-1185">Reference proteome</keyword>
<evidence type="ECO:0000256" key="1">
    <source>
        <dbReference type="SAM" id="MobiDB-lite"/>
    </source>
</evidence>
<evidence type="ECO:0000313" key="4">
    <source>
        <dbReference type="Proteomes" id="UP000475862"/>
    </source>
</evidence>
<dbReference type="AlphaFoldDB" id="A0A6G0STV7"/>